<evidence type="ECO:0000313" key="9">
    <source>
        <dbReference type="EMBL" id="GAA3858248.1"/>
    </source>
</evidence>
<proteinExistence type="inferred from homology"/>
<keyword evidence="6 7" id="KW-0408">Iron</keyword>
<dbReference type="Pfam" id="PF03918">
    <property type="entry name" value="CcmH"/>
    <property type="match status" value="1"/>
</dbReference>
<dbReference type="RefSeq" id="WP_237340254.1">
    <property type="nucleotide sequence ID" value="NZ_BAABCM010000031.1"/>
</dbReference>
<evidence type="ECO:0000256" key="6">
    <source>
        <dbReference type="ARBA" id="ARBA00023004"/>
    </source>
</evidence>
<dbReference type="Proteomes" id="UP001501624">
    <property type="component" value="Unassembled WGS sequence"/>
</dbReference>
<dbReference type="InterPro" id="IPR051263">
    <property type="entry name" value="C-type_cytochrome_biogenesis"/>
</dbReference>
<dbReference type="InterPro" id="IPR005616">
    <property type="entry name" value="CcmH/CycL/Ccl2/NrfF_N"/>
</dbReference>
<name>A0ABP7JXK9_9PSEU</name>
<evidence type="ECO:0000256" key="1">
    <source>
        <dbReference type="ARBA" id="ARBA00010342"/>
    </source>
</evidence>
<keyword evidence="7" id="KW-1133">Transmembrane helix</keyword>
<protein>
    <recommendedName>
        <fullName evidence="7">Cytochrome c-type biogenesis protein</fullName>
    </recommendedName>
</protein>
<reference evidence="10" key="1">
    <citation type="journal article" date="2019" name="Int. J. Syst. Evol. Microbiol.">
        <title>The Global Catalogue of Microorganisms (GCM) 10K type strain sequencing project: providing services to taxonomists for standard genome sequencing and annotation.</title>
        <authorList>
            <consortium name="The Broad Institute Genomics Platform"/>
            <consortium name="The Broad Institute Genome Sequencing Center for Infectious Disease"/>
            <person name="Wu L."/>
            <person name="Ma J."/>
        </authorList>
    </citation>
    <scope>NUCLEOTIDE SEQUENCE [LARGE SCALE GENOMIC DNA]</scope>
    <source>
        <strain evidence="10">JCM 17017</strain>
    </source>
</reference>
<dbReference type="PANTHER" id="PTHR47870:SF1">
    <property type="entry name" value="CYTOCHROME C-TYPE BIOGENESIS PROTEIN CCMH"/>
    <property type="match status" value="1"/>
</dbReference>
<evidence type="ECO:0000256" key="4">
    <source>
        <dbReference type="ARBA" id="ARBA00022729"/>
    </source>
</evidence>
<keyword evidence="10" id="KW-1185">Reference proteome</keyword>
<evidence type="ECO:0000313" key="10">
    <source>
        <dbReference type="Proteomes" id="UP001501624"/>
    </source>
</evidence>
<keyword evidence="3 7" id="KW-0479">Metal-binding</keyword>
<dbReference type="InterPro" id="IPR038297">
    <property type="entry name" value="CcmH/CycL/NrfF/Ccl2_sf"/>
</dbReference>
<organism evidence="9 10">
    <name type="scientific">Amycolatopsis tucumanensis</name>
    <dbReference type="NCBI Taxonomy" id="401106"/>
    <lineage>
        <taxon>Bacteria</taxon>
        <taxon>Bacillati</taxon>
        <taxon>Actinomycetota</taxon>
        <taxon>Actinomycetes</taxon>
        <taxon>Pseudonocardiales</taxon>
        <taxon>Pseudonocardiaceae</taxon>
        <taxon>Amycolatopsis</taxon>
    </lineage>
</organism>
<keyword evidence="2 7" id="KW-0349">Heme</keyword>
<comment type="function">
    <text evidence="7">Possible subunit of a heme lyase.</text>
</comment>
<evidence type="ECO:0000256" key="3">
    <source>
        <dbReference type="ARBA" id="ARBA00022723"/>
    </source>
</evidence>
<keyword evidence="5" id="KW-0201">Cytochrome c-type biogenesis</keyword>
<dbReference type="PANTHER" id="PTHR47870">
    <property type="entry name" value="CYTOCHROME C-TYPE BIOGENESIS PROTEIN CCMH"/>
    <property type="match status" value="1"/>
</dbReference>
<evidence type="ECO:0000256" key="2">
    <source>
        <dbReference type="ARBA" id="ARBA00022617"/>
    </source>
</evidence>
<dbReference type="EMBL" id="BAABCM010000031">
    <property type="protein sequence ID" value="GAA3858248.1"/>
    <property type="molecule type" value="Genomic_DNA"/>
</dbReference>
<keyword evidence="7" id="KW-0472">Membrane</keyword>
<sequence length="161" mass="17681">MRRKLISLACLAGVLTLLGVVAVQLLTAPDTPGDRAYQLEQRLRCPVCKSVSIAESPSETATAMRQAVQEQVTAGRSDQEVVDYFRARYGDWVLLDPPAHGRTLLLWLLPAVGVLAGLAGVVVLALSRRHQPSPFLPEEQRQQVARAVADARGKYRREDLL</sequence>
<evidence type="ECO:0000259" key="8">
    <source>
        <dbReference type="Pfam" id="PF03918"/>
    </source>
</evidence>
<evidence type="ECO:0000256" key="7">
    <source>
        <dbReference type="RuleBase" id="RU364112"/>
    </source>
</evidence>
<dbReference type="Gene3D" id="1.10.8.640">
    <property type="entry name" value="Cytochrome C biogenesis protein"/>
    <property type="match status" value="1"/>
</dbReference>
<accession>A0ABP7JXK9</accession>
<comment type="similarity">
    <text evidence="1 7">Belongs to the CcmH/CycL/Ccl2/NrfF family.</text>
</comment>
<keyword evidence="4 7" id="KW-0732">Signal</keyword>
<dbReference type="CDD" id="cd16378">
    <property type="entry name" value="CcmH_N"/>
    <property type="match status" value="1"/>
</dbReference>
<feature type="transmembrane region" description="Helical" evidence="7">
    <location>
        <begin position="104"/>
        <end position="126"/>
    </location>
</feature>
<feature type="domain" description="CcmH/CycL/Ccl2/NrfF N-terminal" evidence="8">
    <location>
        <begin position="31"/>
        <end position="145"/>
    </location>
</feature>
<evidence type="ECO:0000256" key="5">
    <source>
        <dbReference type="ARBA" id="ARBA00022748"/>
    </source>
</evidence>
<comment type="caution">
    <text evidence="9">The sequence shown here is derived from an EMBL/GenBank/DDBJ whole genome shotgun (WGS) entry which is preliminary data.</text>
</comment>
<gene>
    <name evidence="9" type="ORF">GCM10022380_89140</name>
</gene>
<keyword evidence="7" id="KW-0812">Transmembrane</keyword>